<dbReference type="AlphaFoldDB" id="A0A1H4HC13"/>
<sequence>MNDWVRTGVFACLGTGMLAMTLLAGCGGGSDSSGSSGGPAAAPVGASTSIGGMVAWRQAVPLAI</sequence>
<proteinExistence type="predicted"/>
<dbReference type="EMBL" id="FNRQ01000008">
    <property type="protein sequence ID" value="SEB19357.1"/>
    <property type="molecule type" value="Genomic_DNA"/>
</dbReference>
<evidence type="ECO:0000313" key="1">
    <source>
        <dbReference type="EMBL" id="SEB19357.1"/>
    </source>
</evidence>
<dbReference type="RefSeq" id="WP_090536476.1">
    <property type="nucleotide sequence ID" value="NZ_FNRQ01000008.1"/>
</dbReference>
<protein>
    <submittedName>
        <fullName evidence="1">Uncharacterized protein</fullName>
    </submittedName>
</protein>
<dbReference type="Proteomes" id="UP000198638">
    <property type="component" value="Unassembled WGS sequence"/>
</dbReference>
<gene>
    <name evidence="1" type="ORF">SAMN05192564_10859</name>
</gene>
<name>A0A1H4HC13_9BURK</name>
<organism evidence="1 2">
    <name type="scientific">Paraburkholderia sartisoli</name>
    <dbReference type="NCBI Taxonomy" id="83784"/>
    <lineage>
        <taxon>Bacteria</taxon>
        <taxon>Pseudomonadati</taxon>
        <taxon>Pseudomonadota</taxon>
        <taxon>Betaproteobacteria</taxon>
        <taxon>Burkholderiales</taxon>
        <taxon>Burkholderiaceae</taxon>
        <taxon>Paraburkholderia</taxon>
    </lineage>
</organism>
<evidence type="ECO:0000313" key="2">
    <source>
        <dbReference type="Proteomes" id="UP000198638"/>
    </source>
</evidence>
<reference evidence="2" key="1">
    <citation type="submission" date="2016-10" db="EMBL/GenBank/DDBJ databases">
        <authorList>
            <person name="Varghese N."/>
            <person name="Submissions S."/>
        </authorList>
    </citation>
    <scope>NUCLEOTIDE SEQUENCE [LARGE SCALE GENOMIC DNA]</scope>
    <source>
        <strain evidence="2">LMG 24000</strain>
    </source>
</reference>
<dbReference type="PROSITE" id="PS51257">
    <property type="entry name" value="PROKAR_LIPOPROTEIN"/>
    <property type="match status" value="1"/>
</dbReference>
<keyword evidence="2" id="KW-1185">Reference proteome</keyword>
<accession>A0A1H4HC13</accession>